<sequence length="33" mass="3771">MLTAARNIAMEGICKSKEENAMKHFPNADHRQK</sequence>
<dbReference type="Proteomes" id="UP000265520">
    <property type="component" value="Unassembled WGS sequence"/>
</dbReference>
<name>A0A392U297_9FABA</name>
<dbReference type="EMBL" id="LXQA010697087">
    <property type="protein sequence ID" value="MCI66516.1"/>
    <property type="molecule type" value="Genomic_DNA"/>
</dbReference>
<proteinExistence type="predicted"/>
<accession>A0A392U297</accession>
<protein>
    <submittedName>
        <fullName evidence="1">Uncharacterized protein</fullName>
    </submittedName>
</protein>
<evidence type="ECO:0000313" key="1">
    <source>
        <dbReference type="EMBL" id="MCI66516.1"/>
    </source>
</evidence>
<feature type="non-terminal residue" evidence="1">
    <location>
        <position position="33"/>
    </location>
</feature>
<keyword evidence="2" id="KW-1185">Reference proteome</keyword>
<evidence type="ECO:0000313" key="2">
    <source>
        <dbReference type="Proteomes" id="UP000265520"/>
    </source>
</evidence>
<dbReference type="AlphaFoldDB" id="A0A392U297"/>
<reference evidence="1 2" key="1">
    <citation type="journal article" date="2018" name="Front. Plant Sci.">
        <title>Red Clover (Trifolium pratense) and Zigzag Clover (T. medium) - A Picture of Genomic Similarities and Differences.</title>
        <authorList>
            <person name="Dluhosova J."/>
            <person name="Istvanek J."/>
            <person name="Nedelnik J."/>
            <person name="Repkova J."/>
        </authorList>
    </citation>
    <scope>NUCLEOTIDE SEQUENCE [LARGE SCALE GENOMIC DNA]</scope>
    <source>
        <strain evidence="2">cv. 10/8</strain>
        <tissue evidence="1">Leaf</tissue>
    </source>
</reference>
<comment type="caution">
    <text evidence="1">The sequence shown here is derived from an EMBL/GenBank/DDBJ whole genome shotgun (WGS) entry which is preliminary data.</text>
</comment>
<organism evidence="1 2">
    <name type="scientific">Trifolium medium</name>
    <dbReference type="NCBI Taxonomy" id="97028"/>
    <lineage>
        <taxon>Eukaryota</taxon>
        <taxon>Viridiplantae</taxon>
        <taxon>Streptophyta</taxon>
        <taxon>Embryophyta</taxon>
        <taxon>Tracheophyta</taxon>
        <taxon>Spermatophyta</taxon>
        <taxon>Magnoliopsida</taxon>
        <taxon>eudicotyledons</taxon>
        <taxon>Gunneridae</taxon>
        <taxon>Pentapetalae</taxon>
        <taxon>rosids</taxon>
        <taxon>fabids</taxon>
        <taxon>Fabales</taxon>
        <taxon>Fabaceae</taxon>
        <taxon>Papilionoideae</taxon>
        <taxon>50 kb inversion clade</taxon>
        <taxon>NPAAA clade</taxon>
        <taxon>Hologalegina</taxon>
        <taxon>IRL clade</taxon>
        <taxon>Trifolieae</taxon>
        <taxon>Trifolium</taxon>
    </lineage>
</organism>